<dbReference type="Proteomes" id="UP000542742">
    <property type="component" value="Unassembled WGS sequence"/>
</dbReference>
<keyword evidence="11" id="KW-0472">Membrane</keyword>
<dbReference type="Gene3D" id="1.10.287.130">
    <property type="match status" value="1"/>
</dbReference>
<evidence type="ECO:0000256" key="8">
    <source>
        <dbReference type="ARBA" id="ARBA00022840"/>
    </source>
</evidence>
<dbReference type="InterPro" id="IPR036890">
    <property type="entry name" value="HATPase_C_sf"/>
</dbReference>
<keyword evidence="11" id="KW-1133">Transmembrane helix</keyword>
<evidence type="ECO:0000256" key="4">
    <source>
        <dbReference type="ARBA" id="ARBA00022553"/>
    </source>
</evidence>
<keyword evidence="8" id="KW-0067">ATP-binding</keyword>
<evidence type="ECO:0000256" key="9">
    <source>
        <dbReference type="ARBA" id="ARBA00023012"/>
    </source>
</evidence>
<comment type="subcellular location">
    <subcellularLocation>
        <location evidence="2">Cell membrane</location>
    </subcellularLocation>
</comment>
<evidence type="ECO:0000313" key="13">
    <source>
        <dbReference type="EMBL" id="MBB4693597.1"/>
    </source>
</evidence>
<dbReference type="GO" id="GO:0000155">
    <property type="term" value="F:phosphorelay sensor kinase activity"/>
    <property type="evidence" value="ECO:0007669"/>
    <property type="project" value="InterPro"/>
</dbReference>
<dbReference type="Gene3D" id="3.30.450.20">
    <property type="entry name" value="PAS domain"/>
    <property type="match status" value="1"/>
</dbReference>
<dbReference type="PRINTS" id="PR00344">
    <property type="entry name" value="BCTRLSENSOR"/>
</dbReference>
<evidence type="ECO:0000256" key="11">
    <source>
        <dbReference type="SAM" id="Phobius"/>
    </source>
</evidence>
<dbReference type="SMART" id="SM00388">
    <property type="entry name" value="HisKA"/>
    <property type="match status" value="1"/>
</dbReference>
<dbReference type="PANTHER" id="PTHR42878">
    <property type="entry name" value="TWO-COMPONENT HISTIDINE KINASE"/>
    <property type="match status" value="1"/>
</dbReference>
<dbReference type="InterPro" id="IPR005467">
    <property type="entry name" value="His_kinase_dom"/>
</dbReference>
<comment type="catalytic activity">
    <reaction evidence="1">
        <text>ATP + protein L-histidine = ADP + protein N-phospho-L-histidine.</text>
        <dbReference type="EC" id="2.7.13.3"/>
    </reaction>
</comment>
<feature type="transmembrane region" description="Helical" evidence="11">
    <location>
        <begin position="117"/>
        <end position="136"/>
    </location>
</feature>
<dbReference type="InterPro" id="IPR036097">
    <property type="entry name" value="HisK_dim/P_sf"/>
</dbReference>
<keyword evidence="11" id="KW-0812">Transmembrane</keyword>
<dbReference type="RefSeq" id="WP_369076720.1">
    <property type="nucleotide sequence ID" value="NZ_BOMC01000056.1"/>
</dbReference>
<keyword evidence="6" id="KW-0547">Nucleotide-binding</keyword>
<feature type="domain" description="Histidine kinase" evidence="12">
    <location>
        <begin position="373"/>
        <end position="587"/>
    </location>
</feature>
<feature type="transmembrane region" description="Helical" evidence="11">
    <location>
        <begin position="170"/>
        <end position="191"/>
    </location>
</feature>
<evidence type="ECO:0000256" key="6">
    <source>
        <dbReference type="ARBA" id="ARBA00022741"/>
    </source>
</evidence>
<gene>
    <name evidence="13" type="ORF">BKA14_003745</name>
</gene>
<dbReference type="SUPFAM" id="SSF47384">
    <property type="entry name" value="Homodimeric domain of signal transducing histidine kinase"/>
    <property type="match status" value="1"/>
</dbReference>
<dbReference type="EMBL" id="JACHMF010000001">
    <property type="protein sequence ID" value="MBB4693597.1"/>
    <property type="molecule type" value="Genomic_DNA"/>
</dbReference>
<keyword evidence="5" id="KW-0808">Transferase</keyword>
<evidence type="ECO:0000256" key="7">
    <source>
        <dbReference type="ARBA" id="ARBA00022777"/>
    </source>
</evidence>
<reference evidence="13 14" key="1">
    <citation type="submission" date="2020-08" db="EMBL/GenBank/DDBJ databases">
        <title>Sequencing the genomes of 1000 actinobacteria strains.</title>
        <authorList>
            <person name="Klenk H.-P."/>
        </authorList>
    </citation>
    <scope>NUCLEOTIDE SEQUENCE [LARGE SCALE GENOMIC DNA]</scope>
    <source>
        <strain evidence="13 14">DSM 45518</strain>
    </source>
</reference>
<dbReference type="GO" id="GO:0005524">
    <property type="term" value="F:ATP binding"/>
    <property type="evidence" value="ECO:0007669"/>
    <property type="project" value="UniProtKB-KW"/>
</dbReference>
<organism evidence="13 14">
    <name type="scientific">Paractinoplanes abujensis</name>
    <dbReference type="NCBI Taxonomy" id="882441"/>
    <lineage>
        <taxon>Bacteria</taxon>
        <taxon>Bacillati</taxon>
        <taxon>Actinomycetota</taxon>
        <taxon>Actinomycetes</taxon>
        <taxon>Micromonosporales</taxon>
        <taxon>Micromonosporaceae</taxon>
        <taxon>Paractinoplanes</taxon>
    </lineage>
</organism>
<dbReference type="GO" id="GO:0000156">
    <property type="term" value="F:phosphorelay response regulator activity"/>
    <property type="evidence" value="ECO:0007669"/>
    <property type="project" value="TreeGrafter"/>
</dbReference>
<protein>
    <recommendedName>
        <fullName evidence="10">Sensor-like histidine kinase SenX3</fullName>
        <ecNumber evidence="3">2.7.13.3</ecNumber>
    </recommendedName>
</protein>
<dbReference type="InterPro" id="IPR003661">
    <property type="entry name" value="HisK_dim/P_dom"/>
</dbReference>
<dbReference type="GO" id="GO:0030295">
    <property type="term" value="F:protein kinase activator activity"/>
    <property type="evidence" value="ECO:0007669"/>
    <property type="project" value="TreeGrafter"/>
</dbReference>
<feature type="transmembrane region" description="Helical" evidence="11">
    <location>
        <begin position="76"/>
        <end position="96"/>
    </location>
</feature>
<proteinExistence type="predicted"/>
<evidence type="ECO:0000256" key="10">
    <source>
        <dbReference type="ARBA" id="ARBA00039401"/>
    </source>
</evidence>
<dbReference type="EC" id="2.7.13.3" evidence="3"/>
<dbReference type="GO" id="GO:0007234">
    <property type="term" value="P:osmosensory signaling via phosphorelay pathway"/>
    <property type="evidence" value="ECO:0007669"/>
    <property type="project" value="TreeGrafter"/>
</dbReference>
<dbReference type="Pfam" id="PF02518">
    <property type="entry name" value="HATPase_c"/>
    <property type="match status" value="1"/>
</dbReference>
<dbReference type="InterPro" id="IPR050351">
    <property type="entry name" value="BphY/WalK/GraS-like"/>
</dbReference>
<feature type="transmembrane region" description="Helical" evidence="11">
    <location>
        <begin position="33"/>
        <end position="56"/>
    </location>
</feature>
<evidence type="ECO:0000256" key="5">
    <source>
        <dbReference type="ARBA" id="ARBA00022679"/>
    </source>
</evidence>
<dbReference type="AlphaFoldDB" id="A0A7W7CRY6"/>
<dbReference type="SUPFAM" id="SSF55785">
    <property type="entry name" value="PYP-like sensor domain (PAS domain)"/>
    <property type="match status" value="1"/>
</dbReference>
<accession>A0A7W7CRY6</accession>
<keyword evidence="7 13" id="KW-0418">Kinase</keyword>
<evidence type="ECO:0000259" key="12">
    <source>
        <dbReference type="PROSITE" id="PS50109"/>
    </source>
</evidence>
<dbReference type="InterPro" id="IPR004358">
    <property type="entry name" value="Sig_transdc_His_kin-like_C"/>
</dbReference>
<dbReference type="Pfam" id="PF00512">
    <property type="entry name" value="HisKA"/>
    <property type="match status" value="1"/>
</dbReference>
<dbReference type="InterPro" id="IPR035965">
    <property type="entry name" value="PAS-like_dom_sf"/>
</dbReference>
<evidence type="ECO:0000256" key="3">
    <source>
        <dbReference type="ARBA" id="ARBA00012438"/>
    </source>
</evidence>
<name>A0A7W7CRY6_9ACTN</name>
<dbReference type="PANTHER" id="PTHR42878:SF7">
    <property type="entry name" value="SENSOR HISTIDINE KINASE GLRK"/>
    <property type="match status" value="1"/>
</dbReference>
<dbReference type="InterPro" id="IPR003594">
    <property type="entry name" value="HATPase_dom"/>
</dbReference>
<feature type="transmembrane region" description="Helical" evidence="11">
    <location>
        <begin position="197"/>
        <end position="216"/>
    </location>
</feature>
<evidence type="ECO:0000313" key="14">
    <source>
        <dbReference type="Proteomes" id="UP000542742"/>
    </source>
</evidence>
<evidence type="ECO:0000256" key="2">
    <source>
        <dbReference type="ARBA" id="ARBA00004236"/>
    </source>
</evidence>
<dbReference type="GO" id="GO:0005886">
    <property type="term" value="C:plasma membrane"/>
    <property type="evidence" value="ECO:0007669"/>
    <property type="project" value="UniProtKB-SubCell"/>
</dbReference>
<dbReference type="SUPFAM" id="SSF55874">
    <property type="entry name" value="ATPase domain of HSP90 chaperone/DNA topoisomerase II/histidine kinase"/>
    <property type="match status" value="1"/>
</dbReference>
<dbReference type="PROSITE" id="PS50109">
    <property type="entry name" value="HIS_KIN"/>
    <property type="match status" value="1"/>
</dbReference>
<keyword evidence="4" id="KW-0597">Phosphoprotein</keyword>
<dbReference type="CDD" id="cd00082">
    <property type="entry name" value="HisKA"/>
    <property type="match status" value="1"/>
</dbReference>
<keyword evidence="9" id="KW-0902">Two-component regulatory system</keyword>
<sequence>MAQAGLFGWLFHRWLPDLWGGGGARAISKLTHLWRLLAIAAISTTAGACIGPTGVWAVSGTYSWAGTAVWLTRNTVSMMLIGAAGLRIGYLLHQYWTTNPGCRRSAFAGAWRATPTWHRLEYVAVTLFSVLAYVVAFGLSHGLPLAFPLLVMTVWAALRLHTTFVIAHDVGLGTIAVLFTLAGLGPFAGIASNSTRALIVQLFVGVVAVVGLAVALGRDERDALMAELRDAQLAAAQQAQILGSVVDSMAEGLAVIAEDGSFLLRNPAAAALLGGIRSETGKFSTSEFYGLYRPDGTHIPAGELPFRRALDTGEPHDMDVIVRNAALAEDRVLAVRASVIPGLINGRRYAVSVFSDVTADRRHRDELTSFAGVVAHDLINPLATVEGWSEELAHVPDAADGIARIQRAAGRMRALITDLLAYTTSRDGRLQPDTVSLTDMVADIAAARVDQAQSNGQPVPSIAVRDLSPIHADAALTRQLLDNLISNAIKYTAPGVTPHITVTGSPVEDDTYIRIDIADNGIGIPTGQHDAVFNNFHRAHRTEGYAGTGLGLAICKRIVERHGGLITAAHNPAGPGTLISFTLPAATRRSSPRPVATNVR</sequence>
<dbReference type="Gene3D" id="3.30.565.10">
    <property type="entry name" value="Histidine kinase-like ATPase, C-terminal domain"/>
    <property type="match status" value="1"/>
</dbReference>
<dbReference type="SMART" id="SM00387">
    <property type="entry name" value="HATPase_c"/>
    <property type="match status" value="1"/>
</dbReference>
<evidence type="ECO:0000256" key="1">
    <source>
        <dbReference type="ARBA" id="ARBA00000085"/>
    </source>
</evidence>
<comment type="caution">
    <text evidence="13">The sequence shown here is derived from an EMBL/GenBank/DDBJ whole genome shotgun (WGS) entry which is preliminary data.</text>
</comment>
<keyword evidence="14" id="KW-1185">Reference proteome</keyword>